<dbReference type="PANTHER" id="PTHR34348:SF1">
    <property type="entry name" value="SURFEIT LOCUS PROTEIN 2"/>
    <property type="match status" value="1"/>
</dbReference>
<feature type="compositionally biased region" description="Basic and acidic residues" evidence="1">
    <location>
        <begin position="187"/>
        <end position="196"/>
    </location>
</feature>
<sequence>MCCGGSHRASKATATDEVADFVASHEDLQFKDDGSGKVVAKSTGHEMPPRLDVIKIYVNGPSYRKAREWYSFDFSKYEPHIVRHDKEEKFLKCLVTGTTLPMQPQKVELHVQSKRFKELLKAKEELQQKKDAKKKKRRAEAKPEAKGKKKAKKKSHHEASSGAKEGTPEKASKKRPVRSKLLKRKKDMPEGEPKKNDKSKKKSGGKRTTIEA</sequence>
<reference evidence="2 3" key="1">
    <citation type="submission" date="2024-02" db="EMBL/GenBank/DDBJ databases">
        <authorList>
            <person name="Chen Y."/>
            <person name="Shah S."/>
            <person name="Dougan E. K."/>
            <person name="Thang M."/>
            <person name="Chan C."/>
        </authorList>
    </citation>
    <scope>NUCLEOTIDE SEQUENCE [LARGE SCALE GENOMIC DNA]</scope>
</reference>
<dbReference type="Pfam" id="PF05477">
    <property type="entry name" value="SURF2"/>
    <property type="match status" value="1"/>
</dbReference>
<feature type="region of interest" description="Disordered" evidence="1">
    <location>
        <begin position="124"/>
        <end position="212"/>
    </location>
</feature>
<comment type="caution">
    <text evidence="2">The sequence shown here is derived from an EMBL/GenBank/DDBJ whole genome shotgun (WGS) entry which is preliminary data.</text>
</comment>
<keyword evidence="3" id="KW-1185">Reference proteome</keyword>
<name>A0ABP0IPS4_9DINO</name>
<organism evidence="2 3">
    <name type="scientific">Durusdinium trenchii</name>
    <dbReference type="NCBI Taxonomy" id="1381693"/>
    <lineage>
        <taxon>Eukaryota</taxon>
        <taxon>Sar</taxon>
        <taxon>Alveolata</taxon>
        <taxon>Dinophyceae</taxon>
        <taxon>Suessiales</taxon>
        <taxon>Symbiodiniaceae</taxon>
        <taxon>Durusdinium</taxon>
    </lineage>
</organism>
<evidence type="ECO:0000313" key="2">
    <source>
        <dbReference type="EMBL" id="CAK9004333.1"/>
    </source>
</evidence>
<dbReference type="InterPro" id="IPR008833">
    <property type="entry name" value="Surf2"/>
</dbReference>
<dbReference type="EMBL" id="CAXAMN010003359">
    <property type="protein sequence ID" value="CAK9004333.1"/>
    <property type="molecule type" value="Genomic_DNA"/>
</dbReference>
<proteinExistence type="predicted"/>
<protein>
    <submittedName>
        <fullName evidence="2">Uncharacterized protein</fullName>
    </submittedName>
</protein>
<dbReference type="PANTHER" id="PTHR34348">
    <property type="entry name" value="SURFEIT LOCUS PROTEIN 2"/>
    <property type="match status" value="1"/>
</dbReference>
<gene>
    <name evidence="2" type="ORF">CCMP2556_LOCUS7643</name>
</gene>
<feature type="compositionally biased region" description="Basic residues" evidence="1">
    <location>
        <begin position="172"/>
        <end position="186"/>
    </location>
</feature>
<evidence type="ECO:0000313" key="3">
    <source>
        <dbReference type="Proteomes" id="UP001642484"/>
    </source>
</evidence>
<dbReference type="Proteomes" id="UP001642484">
    <property type="component" value="Unassembled WGS sequence"/>
</dbReference>
<evidence type="ECO:0000256" key="1">
    <source>
        <dbReference type="SAM" id="MobiDB-lite"/>
    </source>
</evidence>
<accession>A0ABP0IPS4</accession>
<feature type="compositionally biased region" description="Basic residues" evidence="1">
    <location>
        <begin position="147"/>
        <end position="156"/>
    </location>
</feature>